<evidence type="ECO:0000313" key="3">
    <source>
        <dbReference type="Proteomes" id="UP000001058"/>
    </source>
</evidence>
<name>D8U1H4_VOLCA</name>
<dbReference type="GeneID" id="9627526"/>
<dbReference type="InParanoid" id="D8U1H4"/>
<dbReference type="RefSeq" id="XP_002952496.1">
    <property type="nucleotide sequence ID" value="XM_002952450.1"/>
</dbReference>
<sequence length="139" mass="15421">MRGAFLYAGPWTVNSHYCGAGSYMREAGTVYDRVCSDLKKCCRLEITAGHYLLVWGKANGMKRQQPGARRLLPASIAKQGYATSYRNDQNGRGAQEASLVDTEDDDDDSCKQANRQCVRGPPDLPEWCHYDAMKAPAIL</sequence>
<dbReference type="AlphaFoldDB" id="D8U1H4"/>
<protein>
    <submittedName>
        <fullName evidence="2">Uncharacterized protein</fullName>
    </submittedName>
</protein>
<gene>
    <name evidence="2" type="ORF">VOLCADRAFT_93173</name>
</gene>
<dbReference type="KEGG" id="vcn:VOLCADRAFT_93173"/>
<feature type="region of interest" description="Disordered" evidence="1">
    <location>
        <begin position="85"/>
        <end position="113"/>
    </location>
</feature>
<keyword evidence="3" id="KW-1185">Reference proteome</keyword>
<accession>D8U1H4</accession>
<dbReference type="Proteomes" id="UP000001058">
    <property type="component" value="Unassembled WGS sequence"/>
</dbReference>
<organism evidence="3">
    <name type="scientific">Volvox carteri f. nagariensis</name>
    <dbReference type="NCBI Taxonomy" id="3068"/>
    <lineage>
        <taxon>Eukaryota</taxon>
        <taxon>Viridiplantae</taxon>
        <taxon>Chlorophyta</taxon>
        <taxon>core chlorophytes</taxon>
        <taxon>Chlorophyceae</taxon>
        <taxon>CS clade</taxon>
        <taxon>Chlamydomonadales</taxon>
        <taxon>Volvocaceae</taxon>
        <taxon>Volvox</taxon>
    </lineage>
</organism>
<proteinExistence type="predicted"/>
<evidence type="ECO:0000313" key="2">
    <source>
        <dbReference type="EMBL" id="EFJ46343.1"/>
    </source>
</evidence>
<dbReference type="EMBL" id="GL378351">
    <property type="protein sequence ID" value="EFJ46343.1"/>
    <property type="molecule type" value="Genomic_DNA"/>
</dbReference>
<evidence type="ECO:0000256" key="1">
    <source>
        <dbReference type="SAM" id="MobiDB-lite"/>
    </source>
</evidence>
<reference evidence="2 3" key="1">
    <citation type="journal article" date="2010" name="Science">
        <title>Genomic analysis of organismal complexity in the multicellular green alga Volvox carteri.</title>
        <authorList>
            <person name="Prochnik S.E."/>
            <person name="Umen J."/>
            <person name="Nedelcu A.M."/>
            <person name="Hallmann A."/>
            <person name="Miller S.M."/>
            <person name="Nishii I."/>
            <person name="Ferris P."/>
            <person name="Kuo A."/>
            <person name="Mitros T."/>
            <person name="Fritz-Laylin L.K."/>
            <person name="Hellsten U."/>
            <person name="Chapman J."/>
            <person name="Simakov O."/>
            <person name="Rensing S.A."/>
            <person name="Terry A."/>
            <person name="Pangilinan J."/>
            <person name="Kapitonov V."/>
            <person name="Jurka J."/>
            <person name="Salamov A."/>
            <person name="Shapiro H."/>
            <person name="Schmutz J."/>
            <person name="Grimwood J."/>
            <person name="Lindquist E."/>
            <person name="Lucas S."/>
            <person name="Grigoriev I.V."/>
            <person name="Schmitt R."/>
            <person name="Kirk D."/>
            <person name="Rokhsar D.S."/>
        </authorList>
    </citation>
    <scope>NUCLEOTIDE SEQUENCE [LARGE SCALE GENOMIC DNA]</scope>
    <source>
        <strain evidence="3">f. Nagariensis / Eve</strain>
    </source>
</reference>